<feature type="domain" description="Beta-lactamase-related" evidence="1">
    <location>
        <begin position="48"/>
        <end position="169"/>
    </location>
</feature>
<organism evidence="2">
    <name type="scientific">marine metagenome</name>
    <dbReference type="NCBI Taxonomy" id="408172"/>
    <lineage>
        <taxon>unclassified sequences</taxon>
        <taxon>metagenomes</taxon>
        <taxon>ecological metagenomes</taxon>
    </lineage>
</organism>
<dbReference type="SUPFAM" id="SSF56601">
    <property type="entry name" value="beta-lactamase/transpeptidase-like"/>
    <property type="match status" value="1"/>
</dbReference>
<dbReference type="Pfam" id="PF00144">
    <property type="entry name" value="Beta-lactamase"/>
    <property type="match status" value="1"/>
</dbReference>
<protein>
    <recommendedName>
        <fullName evidence="1">Beta-lactamase-related domain-containing protein</fullName>
    </recommendedName>
</protein>
<dbReference type="InterPro" id="IPR012338">
    <property type="entry name" value="Beta-lactam/transpept-like"/>
</dbReference>
<name>A0A381W4P3_9ZZZZ</name>
<reference evidence="2" key="1">
    <citation type="submission" date="2018-05" db="EMBL/GenBank/DDBJ databases">
        <authorList>
            <person name="Lanie J.A."/>
            <person name="Ng W.-L."/>
            <person name="Kazmierczak K.M."/>
            <person name="Andrzejewski T.M."/>
            <person name="Davidsen T.M."/>
            <person name="Wayne K.J."/>
            <person name="Tettelin H."/>
            <person name="Glass J.I."/>
            <person name="Rusch D."/>
            <person name="Podicherti R."/>
            <person name="Tsui H.-C.T."/>
            <person name="Winkler M.E."/>
        </authorList>
    </citation>
    <scope>NUCLEOTIDE SEQUENCE</scope>
</reference>
<dbReference type="Gene3D" id="3.40.710.10">
    <property type="entry name" value="DD-peptidase/beta-lactamase superfamily"/>
    <property type="match status" value="1"/>
</dbReference>
<proteinExistence type="predicted"/>
<evidence type="ECO:0000259" key="1">
    <source>
        <dbReference type="Pfam" id="PF00144"/>
    </source>
</evidence>
<accession>A0A381W4P3</accession>
<sequence>MANQADKKTFPGKDWQVSEPDEVGINRNRLDKASKFQVEQSGNRPYRILIARHGKIVAEWNSGIDPKKKASQASASKSTFSSVLGIAIEEGVIRSENDRVVDYYPEMLEVVSGQGPKKGRFAFADNEEITFRQLIGNTSGYMKPGESPGKVFNYQTFGMNVLTHAVASAYSLYKTANPHQGAGFGTLTEWKIRNPIEGSWSWVYKNFKMHRKA</sequence>
<dbReference type="InterPro" id="IPR001466">
    <property type="entry name" value="Beta-lactam-related"/>
</dbReference>
<gene>
    <name evidence="2" type="ORF">METZ01_LOCUS100276</name>
</gene>
<dbReference type="EMBL" id="UINC01010680">
    <property type="protein sequence ID" value="SVA47422.1"/>
    <property type="molecule type" value="Genomic_DNA"/>
</dbReference>
<dbReference type="AlphaFoldDB" id="A0A381W4P3"/>
<feature type="non-terminal residue" evidence="2">
    <location>
        <position position="213"/>
    </location>
</feature>
<evidence type="ECO:0000313" key="2">
    <source>
        <dbReference type="EMBL" id="SVA47422.1"/>
    </source>
</evidence>